<dbReference type="InterPro" id="IPR029058">
    <property type="entry name" value="AB_hydrolase_fold"/>
</dbReference>
<evidence type="ECO:0000313" key="4">
    <source>
        <dbReference type="Proteomes" id="UP000309389"/>
    </source>
</evidence>
<dbReference type="InterPro" id="IPR001375">
    <property type="entry name" value="Peptidase_S9_cat"/>
</dbReference>
<name>A0A4T3F3M8_9SPHN</name>
<proteinExistence type="predicted"/>
<dbReference type="RefSeq" id="WP_136692146.1">
    <property type="nucleotide sequence ID" value="NZ_SSHH01000001.1"/>
</dbReference>
<dbReference type="SUPFAM" id="SSF69304">
    <property type="entry name" value="Tricorn protease N-terminal domain"/>
    <property type="match status" value="1"/>
</dbReference>
<dbReference type="Pfam" id="PF00326">
    <property type="entry name" value="Peptidase_S9"/>
    <property type="match status" value="1"/>
</dbReference>
<gene>
    <name evidence="3" type="ORF">E5222_02530</name>
</gene>
<protein>
    <submittedName>
        <fullName evidence="3">S9 family peptidase</fullName>
    </submittedName>
</protein>
<evidence type="ECO:0000313" key="3">
    <source>
        <dbReference type="EMBL" id="TIX51361.1"/>
    </source>
</evidence>
<dbReference type="EMBL" id="SSHH01000001">
    <property type="protein sequence ID" value="TIX51361.1"/>
    <property type="molecule type" value="Genomic_DNA"/>
</dbReference>
<dbReference type="PANTHER" id="PTHR42776:SF27">
    <property type="entry name" value="DIPEPTIDYL PEPTIDASE FAMILY MEMBER 6"/>
    <property type="match status" value="1"/>
</dbReference>
<dbReference type="PANTHER" id="PTHR42776">
    <property type="entry name" value="SERINE PEPTIDASE S9 FAMILY MEMBER"/>
    <property type="match status" value="1"/>
</dbReference>
<organism evidence="3 4">
    <name type="scientific">Alteraurantiacibacter aquimixticola</name>
    <dbReference type="NCBI Taxonomy" id="2489173"/>
    <lineage>
        <taxon>Bacteria</taxon>
        <taxon>Pseudomonadati</taxon>
        <taxon>Pseudomonadota</taxon>
        <taxon>Alphaproteobacteria</taxon>
        <taxon>Sphingomonadales</taxon>
        <taxon>Erythrobacteraceae</taxon>
        <taxon>Alteraurantiacibacter</taxon>
    </lineage>
</organism>
<keyword evidence="1" id="KW-0378">Hydrolase</keyword>
<dbReference type="SUPFAM" id="SSF53474">
    <property type="entry name" value="alpha/beta-Hydrolases"/>
    <property type="match status" value="1"/>
</dbReference>
<feature type="domain" description="Peptidase S9 prolyl oligopeptidase catalytic" evidence="2">
    <location>
        <begin position="414"/>
        <end position="627"/>
    </location>
</feature>
<dbReference type="GO" id="GO:0006508">
    <property type="term" value="P:proteolysis"/>
    <property type="evidence" value="ECO:0007669"/>
    <property type="project" value="InterPro"/>
</dbReference>
<keyword evidence="4" id="KW-1185">Reference proteome</keyword>
<dbReference type="Gene3D" id="2.120.10.30">
    <property type="entry name" value="TolB, C-terminal domain"/>
    <property type="match status" value="1"/>
</dbReference>
<dbReference type="AlphaFoldDB" id="A0A4T3F3M8"/>
<dbReference type="Proteomes" id="UP000309389">
    <property type="component" value="Unassembled WGS sequence"/>
</dbReference>
<dbReference type="InterPro" id="IPR011042">
    <property type="entry name" value="6-blade_b-propeller_TolB-like"/>
</dbReference>
<accession>A0A4T3F3M8</accession>
<sequence>MTTPTTAADRVADIDLISRDALFGNPVRSGGKLSPDGKFLSWMAPHEGVMNVWCAPFDDPDNARLMTHAKDRPIPQYFWSPDSSALLYVQDKEGDENYLLYKVDVASGEESCLTPFENTRIQIVGASETIKDRILVGLNNRDPRFHDVHILNLTTGALELVFENNEWAGFTADDSLTLRWAERQNAAGGLDLHMITDGDISAEPDEVIPMDDSLTSGMGGYTTDGKTLYWRDSRGRNTGALFAQDTETGERTLIAEDDRADIGGSLSHPVTGELQAYAVTYLRTEWHCIDKGIKSSLDWLREQLDGDFGVQSRTDDDTKWLVWNDPLTAPIRSYIYDRAADRLTPFYVTKPELEGTPLQPMHPREIPARDGLTLPSYLTLPAASDDNGDGVPDAPLPMVLLVHGGPWARDGYGFNRTHQWLANRGYAVLSVNFRGSTGFGKDFINAANLQWSKTMHDDLVDAVNWAVHAGIADKDKVAIMGGSYGGYATLVGLTYTPEVFACGVDIVGPSNLETLLETIPPYWEPMVKQFHERMGNPTTEEGKQLLKDCSPLYRAKDIVKPLLIGQGANDPRVKISESDQIVGAMEGHGIPVTYVVFPDEGHGFHRPENNIAFNAIVEGFLATCLGGRAEKIGDVLGKSTADIRTGEELVKGLG</sequence>
<dbReference type="Gene3D" id="3.40.50.1820">
    <property type="entry name" value="alpha/beta hydrolase"/>
    <property type="match status" value="1"/>
</dbReference>
<dbReference type="OrthoDB" id="1094230at2"/>
<evidence type="ECO:0000259" key="2">
    <source>
        <dbReference type="Pfam" id="PF00326"/>
    </source>
</evidence>
<comment type="caution">
    <text evidence="3">The sequence shown here is derived from an EMBL/GenBank/DDBJ whole genome shotgun (WGS) entry which is preliminary data.</text>
</comment>
<dbReference type="GO" id="GO:0004252">
    <property type="term" value="F:serine-type endopeptidase activity"/>
    <property type="evidence" value="ECO:0007669"/>
    <property type="project" value="TreeGrafter"/>
</dbReference>
<reference evidence="3 4" key="1">
    <citation type="submission" date="2019-04" db="EMBL/GenBank/DDBJ databases">
        <title>Altererythrobacter aquimixticola sp. nov., isolated from sediment of junction between the ocean and a freshwater spring.</title>
        <authorList>
            <person name="Yoon J.-H."/>
        </authorList>
    </citation>
    <scope>NUCLEOTIDE SEQUENCE [LARGE SCALE GENOMIC DNA]</scope>
    <source>
        <strain evidence="3 4">SSKS-13</strain>
    </source>
</reference>
<evidence type="ECO:0000256" key="1">
    <source>
        <dbReference type="ARBA" id="ARBA00022801"/>
    </source>
</evidence>